<evidence type="ECO:0000256" key="4">
    <source>
        <dbReference type="ARBA" id="ARBA00022475"/>
    </source>
</evidence>
<dbReference type="InterPro" id="IPR000522">
    <property type="entry name" value="ABC_transptr_permease_BtuC"/>
</dbReference>
<comment type="caution">
    <text evidence="9">The sequence shown here is derived from an EMBL/GenBank/DDBJ whole genome shotgun (WGS) entry which is preliminary data.</text>
</comment>
<feature type="transmembrane region" description="Helical" evidence="8">
    <location>
        <begin position="20"/>
        <end position="40"/>
    </location>
</feature>
<proteinExistence type="inferred from homology"/>
<evidence type="ECO:0000256" key="3">
    <source>
        <dbReference type="ARBA" id="ARBA00022448"/>
    </source>
</evidence>
<keyword evidence="4" id="KW-1003">Cell membrane</keyword>
<keyword evidence="6 8" id="KW-1133">Transmembrane helix</keyword>
<keyword evidence="3" id="KW-0813">Transport</keyword>
<evidence type="ECO:0000256" key="6">
    <source>
        <dbReference type="ARBA" id="ARBA00022989"/>
    </source>
</evidence>
<evidence type="ECO:0000256" key="5">
    <source>
        <dbReference type="ARBA" id="ARBA00022692"/>
    </source>
</evidence>
<evidence type="ECO:0000313" key="10">
    <source>
        <dbReference type="Proteomes" id="UP000245474"/>
    </source>
</evidence>
<dbReference type="GO" id="GO:0005886">
    <property type="term" value="C:plasma membrane"/>
    <property type="evidence" value="ECO:0007669"/>
    <property type="project" value="UniProtKB-SubCell"/>
</dbReference>
<dbReference type="PANTHER" id="PTHR30472:SF1">
    <property type="entry name" value="FE(3+) DICITRATE TRANSPORT SYSTEM PERMEASE PROTEIN FECC-RELATED"/>
    <property type="match status" value="1"/>
</dbReference>
<feature type="transmembrane region" description="Helical" evidence="8">
    <location>
        <begin position="321"/>
        <end position="338"/>
    </location>
</feature>
<feature type="transmembrane region" description="Helical" evidence="8">
    <location>
        <begin position="290"/>
        <end position="309"/>
    </location>
</feature>
<dbReference type="CDD" id="cd06550">
    <property type="entry name" value="TM_ABC_iron-siderophores_like"/>
    <property type="match status" value="1"/>
</dbReference>
<dbReference type="GO" id="GO:0022857">
    <property type="term" value="F:transmembrane transporter activity"/>
    <property type="evidence" value="ECO:0007669"/>
    <property type="project" value="InterPro"/>
</dbReference>
<gene>
    <name evidence="9" type="ORF">DEM34_09800</name>
</gene>
<dbReference type="Proteomes" id="UP000245474">
    <property type="component" value="Unassembled WGS sequence"/>
</dbReference>
<evidence type="ECO:0000313" key="9">
    <source>
        <dbReference type="EMBL" id="PWG63133.1"/>
    </source>
</evidence>
<evidence type="ECO:0000256" key="7">
    <source>
        <dbReference type="ARBA" id="ARBA00023136"/>
    </source>
</evidence>
<dbReference type="InterPro" id="IPR037294">
    <property type="entry name" value="ABC_BtuC-like"/>
</dbReference>
<dbReference type="Pfam" id="PF01032">
    <property type="entry name" value="FecCD"/>
    <property type="match status" value="1"/>
</dbReference>
<sequence>MTVAAISGAAPLPRRHRRRALILLGLAGAAGTAVLLSLRIGSVPLDTATVLAALMAPDNSDAHAIVRELRLPRTVLGAAVGAALAVAGAIMQAVTRNPLASPTILGLNAGAIFAVVCAVFVLGIADPAQYLWFAFLGALGAAALVFAIGSAGRGGATPVKLALAGTVVTALLSSWVSGILIFDQRTLDEARFWLAGSLGGRDLEAFFRVAPLMAAGIATGLALGHSLNALGLGRDVATALGQRTAWLRVIATATVVLLAGSAVAVAGPIGFVGLAVPHMVRGLLGPDYRWVLPGCAVGGAALLLTADVIGRVIARPGEVEAGIITALVGAPVLIHIVRRPRLTGL</sequence>
<evidence type="ECO:0000256" key="1">
    <source>
        <dbReference type="ARBA" id="ARBA00004651"/>
    </source>
</evidence>
<dbReference type="OrthoDB" id="9055647at2"/>
<evidence type="ECO:0000256" key="8">
    <source>
        <dbReference type="SAM" id="Phobius"/>
    </source>
</evidence>
<feature type="transmembrane region" description="Helical" evidence="8">
    <location>
        <begin position="75"/>
        <end position="93"/>
    </location>
</feature>
<name>A0A2U2N243_9GAMM</name>
<comment type="similarity">
    <text evidence="2">Belongs to the binding-protein-dependent transport system permease family. FecCD subfamily.</text>
</comment>
<dbReference type="FunFam" id="1.10.3470.10:FF:000001">
    <property type="entry name" value="Vitamin B12 ABC transporter permease BtuC"/>
    <property type="match status" value="1"/>
</dbReference>
<keyword evidence="10" id="KW-1185">Reference proteome</keyword>
<feature type="transmembrane region" description="Helical" evidence="8">
    <location>
        <begin position="205"/>
        <end position="224"/>
    </location>
</feature>
<comment type="subcellular location">
    <subcellularLocation>
        <location evidence="1">Cell membrane</location>
        <topology evidence="1">Multi-pass membrane protein</topology>
    </subcellularLocation>
</comment>
<accession>A0A2U2N243</accession>
<dbReference type="AlphaFoldDB" id="A0A2U2N243"/>
<keyword evidence="5 8" id="KW-0812">Transmembrane</keyword>
<dbReference type="EMBL" id="QFFI01000013">
    <property type="protein sequence ID" value="PWG63133.1"/>
    <property type="molecule type" value="Genomic_DNA"/>
</dbReference>
<dbReference type="SUPFAM" id="SSF81345">
    <property type="entry name" value="ABC transporter involved in vitamin B12 uptake, BtuC"/>
    <property type="match status" value="1"/>
</dbReference>
<reference evidence="9 10" key="1">
    <citation type="submission" date="2018-05" db="EMBL/GenBank/DDBJ databases">
        <title>Spiribacter halobius sp. nov., a moderately halophilic bacterium isolated from marine solar saltern.</title>
        <authorList>
            <person name="Zheng W.-S."/>
            <person name="Lu D.-C."/>
            <person name="Du Z.-J."/>
        </authorList>
    </citation>
    <scope>NUCLEOTIDE SEQUENCE [LARGE SCALE GENOMIC DNA]</scope>
    <source>
        <strain evidence="9 10">E85</strain>
    </source>
</reference>
<organism evidence="9 10">
    <name type="scientific">Sediminicurvatus halobius</name>
    <dbReference type="NCBI Taxonomy" id="2182432"/>
    <lineage>
        <taxon>Bacteria</taxon>
        <taxon>Pseudomonadati</taxon>
        <taxon>Pseudomonadota</taxon>
        <taxon>Gammaproteobacteria</taxon>
        <taxon>Chromatiales</taxon>
        <taxon>Ectothiorhodospiraceae</taxon>
        <taxon>Sediminicurvatus</taxon>
    </lineage>
</organism>
<feature type="transmembrane region" description="Helical" evidence="8">
    <location>
        <begin position="130"/>
        <end position="149"/>
    </location>
</feature>
<feature type="transmembrane region" description="Helical" evidence="8">
    <location>
        <begin position="161"/>
        <end position="182"/>
    </location>
</feature>
<dbReference type="Gene3D" id="1.10.3470.10">
    <property type="entry name" value="ABC transporter involved in vitamin B12 uptake, BtuC"/>
    <property type="match status" value="1"/>
</dbReference>
<dbReference type="GO" id="GO:0033214">
    <property type="term" value="P:siderophore-iron import into cell"/>
    <property type="evidence" value="ECO:0007669"/>
    <property type="project" value="TreeGrafter"/>
</dbReference>
<dbReference type="PANTHER" id="PTHR30472">
    <property type="entry name" value="FERRIC ENTEROBACTIN TRANSPORT SYSTEM PERMEASE PROTEIN"/>
    <property type="match status" value="1"/>
</dbReference>
<keyword evidence="7 8" id="KW-0472">Membrane</keyword>
<dbReference type="RefSeq" id="WP_109678633.1">
    <property type="nucleotide sequence ID" value="NZ_CP086615.1"/>
</dbReference>
<feature type="transmembrane region" description="Helical" evidence="8">
    <location>
        <begin position="245"/>
        <end position="270"/>
    </location>
</feature>
<protein>
    <submittedName>
        <fullName evidence="9">Iron ABC transporter permease</fullName>
    </submittedName>
</protein>
<feature type="transmembrane region" description="Helical" evidence="8">
    <location>
        <begin position="105"/>
        <end position="124"/>
    </location>
</feature>
<evidence type="ECO:0000256" key="2">
    <source>
        <dbReference type="ARBA" id="ARBA00007935"/>
    </source>
</evidence>